<dbReference type="InterPro" id="IPR022646">
    <property type="entry name" value="SecD/SecF_CS"/>
</dbReference>
<dbReference type="Pfam" id="PF21760">
    <property type="entry name" value="SecD_1st"/>
    <property type="match status" value="1"/>
</dbReference>
<feature type="transmembrane region" description="Helical" evidence="9">
    <location>
        <begin position="321"/>
        <end position="342"/>
    </location>
</feature>
<protein>
    <recommendedName>
        <fullName evidence="9">Protein translocase subunit SecD</fullName>
    </recommendedName>
</protein>
<proteinExistence type="inferred from homology"/>
<keyword evidence="5 9" id="KW-0653">Protein transport</keyword>
<dbReference type="InterPro" id="IPR055344">
    <property type="entry name" value="SecD_SecF_C_bact"/>
</dbReference>
<organism evidence="13 14">
    <name type="scientific">Candidatus Berkelbacteria bacterium Licking1014_96</name>
    <dbReference type="NCBI Taxonomy" id="2017149"/>
    <lineage>
        <taxon>Bacteria</taxon>
        <taxon>Candidatus Berkelbacteria</taxon>
    </lineage>
</organism>
<evidence type="ECO:0000256" key="2">
    <source>
        <dbReference type="ARBA" id="ARBA00022448"/>
    </source>
</evidence>
<feature type="domain" description="Protein translocase subunit SecDF P1" evidence="11">
    <location>
        <begin position="67"/>
        <end position="126"/>
    </location>
</feature>
<comment type="caution">
    <text evidence="13">The sequence shown here is derived from an EMBL/GenBank/DDBJ whole genome shotgun (WGS) entry which is preliminary data.</text>
</comment>
<feature type="domain" description="SecDF P1 head subdomain" evidence="12">
    <location>
        <begin position="147"/>
        <end position="249"/>
    </location>
</feature>
<dbReference type="GO" id="GO:0005886">
    <property type="term" value="C:plasma membrane"/>
    <property type="evidence" value="ECO:0007669"/>
    <property type="project" value="UniProtKB-SubCell"/>
</dbReference>
<dbReference type="GO" id="GO:0015450">
    <property type="term" value="F:protein-transporting ATPase activity"/>
    <property type="evidence" value="ECO:0007669"/>
    <property type="project" value="InterPro"/>
</dbReference>
<dbReference type="AlphaFoldDB" id="A0A554LCX7"/>
<dbReference type="Proteomes" id="UP000318296">
    <property type="component" value="Unassembled WGS sequence"/>
</dbReference>
<keyword evidence="8 9" id="KW-0472">Membrane</keyword>
<feature type="transmembrane region" description="Helical" evidence="9">
    <location>
        <begin position="295"/>
        <end position="315"/>
    </location>
</feature>
<dbReference type="Pfam" id="PF02355">
    <property type="entry name" value="SecD_SecF_C"/>
    <property type="match status" value="1"/>
</dbReference>
<feature type="transmembrane region" description="Helical" evidence="9">
    <location>
        <begin position="272"/>
        <end position="290"/>
    </location>
</feature>
<comment type="subunit">
    <text evidence="9">Forms a complex with SecF. Part of the essential Sec protein translocation apparatus which comprises SecA, SecYEG and auxiliary proteins SecDF. Other proteins may also be involved.</text>
</comment>
<evidence type="ECO:0000256" key="5">
    <source>
        <dbReference type="ARBA" id="ARBA00022927"/>
    </source>
</evidence>
<comment type="caution">
    <text evidence="9">Lacks conserved residue(s) required for the propagation of feature annotation.</text>
</comment>
<comment type="similarity">
    <text evidence="9">Belongs to the SecD/SecF family. SecD subfamily.</text>
</comment>
<feature type="domain" description="Protein export membrane protein SecD/SecF C-terminal" evidence="10">
    <location>
        <begin position="253"/>
        <end position="421"/>
    </location>
</feature>
<keyword evidence="3 9" id="KW-1003">Cell membrane</keyword>
<evidence type="ECO:0000256" key="7">
    <source>
        <dbReference type="ARBA" id="ARBA00023010"/>
    </source>
</evidence>
<dbReference type="InterPro" id="IPR022813">
    <property type="entry name" value="SecD/SecF_arch_bac"/>
</dbReference>
<dbReference type="FunFam" id="1.20.1640.10:FF:000004">
    <property type="entry name" value="Protein translocase subunit SecD"/>
    <property type="match status" value="1"/>
</dbReference>
<evidence type="ECO:0000313" key="13">
    <source>
        <dbReference type="EMBL" id="TSC90740.1"/>
    </source>
</evidence>
<dbReference type="GO" id="GO:0006605">
    <property type="term" value="P:protein targeting"/>
    <property type="evidence" value="ECO:0007669"/>
    <property type="project" value="UniProtKB-UniRule"/>
</dbReference>
<sequence>MRTRLWILIGIIILLVVGAAVVDWPSGPAVLGRDKLRLGLDLQGGSHLVYTADLSKIEDKNKSEAVSSVIEVIRRRIDALGVSEPIIQETKVSGENAVIVELPGVTDIEQAKSLVGKTAQLEFYEQSQEAVETAEPTADSPIPGFKPTGLNGSHLTRAEVNFGGTNNSTTTSGSPEISLNFTSDGAKLFKEITARNVGKPVAIVLDNEVISAPTVQSVIENGQAVITGKFTIEEAKDLSIQLNAGALPVPINLVEERTVGATLGNESIKKSLMAAIIGAVLVALFMIIFYRYLGLVAAIALIFYSLIALAIFKLVPVTMTLAGLAGFILSIGMAVDANILIFERTKEEERAGKDELTSIKEGFSRAWPSIRDSNVSTIITCLILFWFGTGLVRGFALTLGIGVLVSMFSAITVTRTILELLTMTKLGRKMVRI</sequence>
<dbReference type="GO" id="GO:0065002">
    <property type="term" value="P:intracellular protein transmembrane transport"/>
    <property type="evidence" value="ECO:0007669"/>
    <property type="project" value="UniProtKB-UniRule"/>
</dbReference>
<dbReference type="Gene3D" id="1.20.1640.10">
    <property type="entry name" value="Multidrug efflux transporter AcrB transmembrane domain"/>
    <property type="match status" value="1"/>
</dbReference>
<keyword evidence="7 9" id="KW-0811">Translocation</keyword>
<comment type="subcellular location">
    <subcellularLocation>
        <location evidence="1 9">Cell membrane</location>
        <topology evidence="1 9">Multi-pass membrane protein</topology>
    </subcellularLocation>
</comment>
<dbReference type="GO" id="GO:0043952">
    <property type="term" value="P:protein transport by the Sec complex"/>
    <property type="evidence" value="ECO:0007669"/>
    <property type="project" value="UniProtKB-UniRule"/>
</dbReference>
<dbReference type="NCBIfam" id="TIGR00916">
    <property type="entry name" value="2A0604s01"/>
    <property type="match status" value="1"/>
</dbReference>
<dbReference type="PANTHER" id="PTHR30081">
    <property type="entry name" value="PROTEIN-EXPORT MEMBRANE PROTEIN SEC"/>
    <property type="match status" value="1"/>
</dbReference>
<feature type="transmembrane region" description="Helical" evidence="9">
    <location>
        <begin position="401"/>
        <end position="422"/>
    </location>
</feature>
<keyword evidence="4 9" id="KW-0812">Transmembrane</keyword>
<evidence type="ECO:0000256" key="9">
    <source>
        <dbReference type="HAMAP-Rule" id="MF_01463"/>
    </source>
</evidence>
<dbReference type="Gene3D" id="3.30.1360.200">
    <property type="match status" value="1"/>
</dbReference>
<keyword evidence="2 9" id="KW-0813">Transport</keyword>
<reference evidence="13 14" key="1">
    <citation type="submission" date="2017-07" db="EMBL/GenBank/DDBJ databases">
        <title>Mechanisms for carbon and nitrogen cycling indicate functional differentiation within the Candidate Phyla Radiation.</title>
        <authorList>
            <person name="Danczak R.E."/>
            <person name="Johnston M.D."/>
            <person name="Kenah C."/>
            <person name="Slattery M."/>
            <person name="Wrighton K.C."/>
            <person name="Wilkins M.J."/>
        </authorList>
    </citation>
    <scope>NUCLEOTIDE SEQUENCE [LARGE SCALE GENOMIC DNA]</scope>
    <source>
        <strain evidence="13">Licking1014_96</strain>
    </source>
</reference>
<dbReference type="EMBL" id="VMGH01000062">
    <property type="protein sequence ID" value="TSC90740.1"/>
    <property type="molecule type" value="Genomic_DNA"/>
</dbReference>
<evidence type="ECO:0000313" key="14">
    <source>
        <dbReference type="Proteomes" id="UP000318296"/>
    </source>
</evidence>
<evidence type="ECO:0000259" key="11">
    <source>
        <dbReference type="Pfam" id="PF21760"/>
    </source>
</evidence>
<evidence type="ECO:0000256" key="4">
    <source>
        <dbReference type="ARBA" id="ARBA00022692"/>
    </source>
</evidence>
<dbReference type="PRINTS" id="PR00702">
    <property type="entry name" value="ACRIFLAVINRP"/>
</dbReference>
<dbReference type="HAMAP" id="MF_01463_B">
    <property type="entry name" value="SecD_B"/>
    <property type="match status" value="1"/>
</dbReference>
<dbReference type="InterPro" id="IPR048631">
    <property type="entry name" value="SecD_1st"/>
</dbReference>
<feature type="transmembrane region" description="Helical" evidence="9">
    <location>
        <begin position="375"/>
        <end position="395"/>
    </location>
</feature>
<dbReference type="PANTHER" id="PTHR30081:SF1">
    <property type="entry name" value="PROTEIN TRANSLOCASE SUBUNIT SECD"/>
    <property type="match status" value="1"/>
</dbReference>
<name>A0A554LCX7_9BACT</name>
<evidence type="ECO:0000256" key="1">
    <source>
        <dbReference type="ARBA" id="ARBA00004651"/>
    </source>
</evidence>
<dbReference type="Pfam" id="PF22599">
    <property type="entry name" value="SecDF_P1_head"/>
    <property type="match status" value="1"/>
</dbReference>
<dbReference type="NCBIfam" id="TIGR01129">
    <property type="entry name" value="secD"/>
    <property type="match status" value="1"/>
</dbReference>
<keyword evidence="6 9" id="KW-1133">Transmembrane helix</keyword>
<accession>A0A554LCX7</accession>
<dbReference type="Pfam" id="PF07549">
    <property type="entry name" value="Sec_GG"/>
    <property type="match status" value="1"/>
</dbReference>
<comment type="function">
    <text evidence="9">Part of the Sec protein translocase complex. Interacts with the SecYEG preprotein conducting channel. SecDF uses the proton motive force (PMF) to complete protein translocation after the ATP-dependent function of SecA.</text>
</comment>
<evidence type="ECO:0000256" key="6">
    <source>
        <dbReference type="ARBA" id="ARBA00022989"/>
    </source>
</evidence>
<evidence type="ECO:0000256" key="3">
    <source>
        <dbReference type="ARBA" id="ARBA00022475"/>
    </source>
</evidence>
<dbReference type="SUPFAM" id="SSF82866">
    <property type="entry name" value="Multidrug efflux transporter AcrB transmembrane domain"/>
    <property type="match status" value="1"/>
</dbReference>
<dbReference type="InterPro" id="IPR005791">
    <property type="entry name" value="SecD"/>
</dbReference>
<dbReference type="InterPro" id="IPR048634">
    <property type="entry name" value="SecD_SecF_C"/>
</dbReference>
<evidence type="ECO:0000259" key="12">
    <source>
        <dbReference type="Pfam" id="PF22599"/>
    </source>
</evidence>
<gene>
    <name evidence="9" type="primary">secD</name>
    <name evidence="13" type="ORF">CEN92_401</name>
</gene>
<evidence type="ECO:0000256" key="8">
    <source>
        <dbReference type="ARBA" id="ARBA00023136"/>
    </source>
</evidence>
<dbReference type="InterPro" id="IPR054384">
    <property type="entry name" value="SecDF_P1_head"/>
</dbReference>
<dbReference type="InterPro" id="IPR001036">
    <property type="entry name" value="Acrflvin-R"/>
</dbReference>
<evidence type="ECO:0000259" key="10">
    <source>
        <dbReference type="Pfam" id="PF02355"/>
    </source>
</evidence>